<accession>A0ABV1E8J8</accession>
<dbReference type="SUPFAM" id="SSF47413">
    <property type="entry name" value="lambda repressor-like DNA-binding domains"/>
    <property type="match status" value="1"/>
</dbReference>
<sequence>MKTIGEKIRECRIRLNLTQADLSEKTGLTVRTVSKYETDSVTPRGLNLHKLATVLGVAEAYLLNPEIEDPTYGLEEAPYIEAAREQYGRKGADDMGSLLSGVQTMFAGGDIPQEEKDLFFQAVMQAYLECKEEARNKFTPKKYRK</sequence>
<keyword evidence="1" id="KW-0238">DNA-binding</keyword>
<evidence type="ECO:0000313" key="3">
    <source>
        <dbReference type="EMBL" id="MEQ2443631.1"/>
    </source>
</evidence>
<evidence type="ECO:0000313" key="4">
    <source>
        <dbReference type="Proteomes" id="UP001464378"/>
    </source>
</evidence>
<gene>
    <name evidence="3" type="ORF">WMO64_09115</name>
</gene>
<reference evidence="3 4" key="1">
    <citation type="submission" date="2024-03" db="EMBL/GenBank/DDBJ databases">
        <title>Human intestinal bacterial collection.</title>
        <authorList>
            <person name="Pauvert C."/>
            <person name="Hitch T.C.A."/>
            <person name="Clavel T."/>
        </authorList>
    </citation>
    <scope>NUCLEOTIDE SEQUENCE [LARGE SCALE GENOMIC DNA]</scope>
    <source>
        <strain evidence="3 4">CLA-AP-H29</strain>
    </source>
</reference>
<organism evidence="3 4">
    <name type="scientific">Pseudoflavonifractor intestinihominis</name>
    <dbReference type="NCBI Taxonomy" id="3133171"/>
    <lineage>
        <taxon>Bacteria</taxon>
        <taxon>Bacillati</taxon>
        <taxon>Bacillota</taxon>
        <taxon>Clostridia</taxon>
        <taxon>Eubacteriales</taxon>
        <taxon>Oscillospiraceae</taxon>
        <taxon>Pseudoflavonifractor</taxon>
    </lineage>
</organism>
<dbReference type="SMART" id="SM00530">
    <property type="entry name" value="HTH_XRE"/>
    <property type="match status" value="1"/>
</dbReference>
<proteinExistence type="predicted"/>
<dbReference type="PANTHER" id="PTHR46797:SF1">
    <property type="entry name" value="METHYLPHOSPHONATE SYNTHASE"/>
    <property type="match status" value="1"/>
</dbReference>
<dbReference type="RefSeq" id="WP_033117917.1">
    <property type="nucleotide sequence ID" value="NZ_JBBMFK010000013.1"/>
</dbReference>
<feature type="domain" description="HTH cro/C1-type" evidence="2">
    <location>
        <begin position="8"/>
        <end position="62"/>
    </location>
</feature>
<dbReference type="Proteomes" id="UP001464378">
    <property type="component" value="Unassembled WGS sequence"/>
</dbReference>
<dbReference type="InterPro" id="IPR010982">
    <property type="entry name" value="Lambda_DNA-bd_dom_sf"/>
</dbReference>
<name>A0ABV1E8J8_9FIRM</name>
<dbReference type="Pfam" id="PF01381">
    <property type="entry name" value="HTH_3"/>
    <property type="match status" value="1"/>
</dbReference>
<comment type="caution">
    <text evidence="3">The sequence shown here is derived from an EMBL/GenBank/DDBJ whole genome shotgun (WGS) entry which is preliminary data.</text>
</comment>
<dbReference type="PANTHER" id="PTHR46797">
    <property type="entry name" value="HTH-TYPE TRANSCRIPTIONAL REGULATOR"/>
    <property type="match status" value="1"/>
</dbReference>
<dbReference type="CDD" id="cd00093">
    <property type="entry name" value="HTH_XRE"/>
    <property type="match status" value="1"/>
</dbReference>
<dbReference type="EMBL" id="JBBMFK010000013">
    <property type="protein sequence ID" value="MEQ2443631.1"/>
    <property type="molecule type" value="Genomic_DNA"/>
</dbReference>
<protein>
    <submittedName>
        <fullName evidence="3">Helix-turn-helix transcriptional regulator</fullName>
    </submittedName>
</protein>
<dbReference type="InterPro" id="IPR001387">
    <property type="entry name" value="Cro/C1-type_HTH"/>
</dbReference>
<evidence type="ECO:0000259" key="2">
    <source>
        <dbReference type="PROSITE" id="PS50943"/>
    </source>
</evidence>
<dbReference type="PROSITE" id="PS50943">
    <property type="entry name" value="HTH_CROC1"/>
    <property type="match status" value="1"/>
</dbReference>
<dbReference type="Gene3D" id="1.10.260.40">
    <property type="entry name" value="lambda repressor-like DNA-binding domains"/>
    <property type="match status" value="1"/>
</dbReference>
<dbReference type="InterPro" id="IPR050807">
    <property type="entry name" value="TransReg_Diox_bact_type"/>
</dbReference>
<keyword evidence="4" id="KW-1185">Reference proteome</keyword>
<evidence type="ECO:0000256" key="1">
    <source>
        <dbReference type="ARBA" id="ARBA00023125"/>
    </source>
</evidence>